<dbReference type="InterPro" id="IPR011227">
    <property type="entry name" value="UCP029730"/>
</dbReference>
<dbReference type="PIRSF" id="PIRSF029730">
    <property type="entry name" value="UCP029730"/>
    <property type="match status" value="1"/>
</dbReference>
<dbReference type="Proteomes" id="UP000236286">
    <property type="component" value="Unassembled WGS sequence"/>
</dbReference>
<dbReference type="InterPro" id="IPR007709">
    <property type="entry name" value="N-FG_amidohydro"/>
</dbReference>
<accession>A0A2J7TLU2</accession>
<dbReference type="Gene3D" id="3.40.630.40">
    <property type="entry name" value="Zn-dependent exopeptidases"/>
    <property type="match status" value="1"/>
</dbReference>
<evidence type="ECO:0000313" key="1">
    <source>
        <dbReference type="EMBL" id="PNG27746.1"/>
    </source>
</evidence>
<dbReference type="EMBL" id="PDZR01000001">
    <property type="protein sequence ID" value="PNG27746.1"/>
    <property type="molecule type" value="Genomic_DNA"/>
</dbReference>
<gene>
    <name evidence="1" type="ORF">CR492_02240</name>
</gene>
<reference evidence="1 2" key="1">
    <citation type="submission" date="2017-10" db="EMBL/GenBank/DDBJ databases">
        <title>Genome announcement of Methylocella silvestris TVC from permafrost.</title>
        <authorList>
            <person name="Wang J."/>
            <person name="Geng K."/>
            <person name="Ul-Haque F."/>
            <person name="Crombie A.T."/>
            <person name="Street L.E."/>
            <person name="Wookey P.A."/>
            <person name="Murrell J.C."/>
            <person name="Pratscher J."/>
        </authorList>
    </citation>
    <scope>NUCLEOTIDE SEQUENCE [LARGE SCALE GENOMIC DNA]</scope>
    <source>
        <strain evidence="1 2">TVC</strain>
    </source>
</reference>
<evidence type="ECO:0000313" key="2">
    <source>
        <dbReference type="Proteomes" id="UP000236286"/>
    </source>
</evidence>
<sequence length="274" mass="29474">MTLTKPASALEAAAFEPVERIAGAREAGVLFICDHASNALPPAYGTLGLPQSELERHIGFDIGARALTLRLAALFGAPAILSRFSRLLIDPNRGADDPTLVMQLSDGAIVPGNAAIAAEEIERRIALYWCPYRDAVSHAVDAMTAAGPLPVVLSIHSFTPCWRGAKRPWEVGILWDSDARLAAPLIAALREAGIETGDNEPYDGALVGDTLDEEVTRRGLAGLLVEVRQDLISTNEQAERYADRLAPIFASVLALPELRQLAFLPSRTGRHAER</sequence>
<dbReference type="SUPFAM" id="SSF53187">
    <property type="entry name" value="Zn-dependent exopeptidases"/>
    <property type="match status" value="1"/>
</dbReference>
<organism evidence="1 2">
    <name type="scientific">Methylocella silvestris</name>
    <dbReference type="NCBI Taxonomy" id="199596"/>
    <lineage>
        <taxon>Bacteria</taxon>
        <taxon>Pseudomonadati</taxon>
        <taxon>Pseudomonadota</taxon>
        <taxon>Alphaproteobacteria</taxon>
        <taxon>Hyphomicrobiales</taxon>
        <taxon>Beijerinckiaceae</taxon>
        <taxon>Methylocella</taxon>
    </lineage>
</organism>
<keyword evidence="1" id="KW-0378">Hydrolase</keyword>
<dbReference type="GO" id="GO:0016787">
    <property type="term" value="F:hydrolase activity"/>
    <property type="evidence" value="ECO:0007669"/>
    <property type="project" value="UniProtKB-KW"/>
</dbReference>
<protein>
    <submittedName>
        <fullName evidence="1">N-formylglutamate amidohydrolase</fullName>
    </submittedName>
</protein>
<proteinExistence type="predicted"/>
<name>A0A2J7TLU2_METSI</name>
<dbReference type="Pfam" id="PF05013">
    <property type="entry name" value="FGase"/>
    <property type="match status" value="1"/>
</dbReference>
<dbReference type="AlphaFoldDB" id="A0A2J7TLU2"/>
<comment type="caution">
    <text evidence="1">The sequence shown here is derived from an EMBL/GenBank/DDBJ whole genome shotgun (WGS) entry which is preliminary data.</text>
</comment>
<dbReference type="OrthoDB" id="9815326at2"/>
<dbReference type="RefSeq" id="WP_102842052.1">
    <property type="nucleotide sequence ID" value="NZ_PDZR01000001.1"/>
</dbReference>